<dbReference type="RefSeq" id="WP_123610472.1">
    <property type="nucleotide sequence ID" value="NZ_RJVG01000011.1"/>
</dbReference>
<feature type="active site" description="Proton donor/acceptor" evidence="3">
    <location>
        <position position="267"/>
    </location>
</feature>
<comment type="function">
    <text evidence="1">Broad specificity carboxypetidase that releases amino acids sequentially from the C-terminus, including neutral, aromatic, polar and basic residues.</text>
</comment>
<dbReference type="GO" id="GO:0046872">
    <property type="term" value="F:metal ion binding"/>
    <property type="evidence" value="ECO:0007669"/>
    <property type="project" value="UniProtKB-KW"/>
</dbReference>
<dbReference type="PIRSF" id="PIRSF006615">
    <property type="entry name" value="Zn_crbxpep_Taq"/>
    <property type="match status" value="1"/>
</dbReference>
<dbReference type="EMBL" id="RJVG01000011">
    <property type="protein sequence ID" value="ROR25337.1"/>
    <property type="molecule type" value="Genomic_DNA"/>
</dbReference>
<keyword evidence="1 2" id="KW-0479">Metal-binding</keyword>
<evidence type="ECO:0000256" key="4">
    <source>
        <dbReference type="SAM" id="Coils"/>
    </source>
</evidence>
<comment type="caution">
    <text evidence="5">The sequence shown here is derived from an EMBL/GenBank/DDBJ whole genome shotgun (WGS) entry which is preliminary data.</text>
</comment>
<evidence type="ECO:0000256" key="1">
    <source>
        <dbReference type="PIRNR" id="PIRNR006615"/>
    </source>
</evidence>
<comment type="cofactor">
    <cofactor evidence="2">
        <name>Zn(2+)</name>
        <dbReference type="ChEBI" id="CHEBI:29105"/>
    </cofactor>
    <text evidence="2">Binds 1 zinc ion per subunit.</text>
</comment>
<keyword evidence="2" id="KW-0862">Zinc</keyword>
<feature type="binding site" evidence="2">
    <location>
        <position position="266"/>
    </location>
    <ligand>
        <name>Zn(2+)</name>
        <dbReference type="ChEBI" id="CHEBI:29105"/>
        <note>catalytic</note>
    </ligand>
</feature>
<name>A0A3N1XKS8_9FIRM</name>
<dbReference type="PROSITE" id="PS52034">
    <property type="entry name" value="PEPTIDASE_M32"/>
    <property type="match status" value="1"/>
</dbReference>
<dbReference type="PANTHER" id="PTHR34217">
    <property type="entry name" value="METAL-DEPENDENT CARBOXYPEPTIDASE"/>
    <property type="match status" value="1"/>
</dbReference>
<dbReference type="SUPFAM" id="SSF55486">
    <property type="entry name" value="Metalloproteases ('zincins'), catalytic domain"/>
    <property type="match status" value="1"/>
</dbReference>
<dbReference type="EC" id="3.4.17.19" evidence="1"/>
<gene>
    <name evidence="5" type="ORF">EDD66_11199</name>
</gene>
<comment type="catalytic activity">
    <reaction evidence="1">
        <text>Release of a C-terminal amino acid with broad specificity, except for -Pro.</text>
        <dbReference type="EC" id="3.4.17.19"/>
    </reaction>
</comment>
<keyword evidence="6" id="KW-1185">Reference proteome</keyword>
<feature type="binding site" evidence="2">
    <location>
        <position position="296"/>
    </location>
    <ligand>
        <name>Zn(2+)</name>
        <dbReference type="ChEBI" id="CHEBI:29105"/>
        <note>catalytic</note>
    </ligand>
</feature>
<accession>A0A3N1XKS8</accession>
<evidence type="ECO:0000313" key="5">
    <source>
        <dbReference type="EMBL" id="ROR25337.1"/>
    </source>
</evidence>
<dbReference type="PANTHER" id="PTHR34217:SF1">
    <property type="entry name" value="CARBOXYPEPTIDASE 1"/>
    <property type="match status" value="1"/>
</dbReference>
<feature type="coiled-coil region" evidence="4">
    <location>
        <begin position="71"/>
        <end position="98"/>
    </location>
</feature>
<dbReference type="GO" id="GO:0006508">
    <property type="term" value="P:proteolysis"/>
    <property type="evidence" value="ECO:0007669"/>
    <property type="project" value="UniProtKB-UniRule"/>
</dbReference>
<dbReference type="Gene3D" id="1.10.1370.30">
    <property type="match status" value="1"/>
</dbReference>
<dbReference type="OrthoDB" id="9772308at2"/>
<dbReference type="CDD" id="cd06460">
    <property type="entry name" value="M32_Taq"/>
    <property type="match status" value="1"/>
</dbReference>
<keyword evidence="4" id="KW-0175">Coiled coil</keyword>
<keyword evidence="1" id="KW-0378">Hydrolase</keyword>
<feature type="binding site" evidence="2">
    <location>
        <position position="270"/>
    </location>
    <ligand>
        <name>Zn(2+)</name>
        <dbReference type="ChEBI" id="CHEBI:29105"/>
        <note>catalytic</note>
    </ligand>
</feature>
<reference evidence="5 6" key="1">
    <citation type="submission" date="2018-11" db="EMBL/GenBank/DDBJ databases">
        <title>Genomic Encyclopedia of Type Strains, Phase IV (KMG-IV): sequencing the most valuable type-strain genomes for metagenomic binning, comparative biology and taxonomic classification.</title>
        <authorList>
            <person name="Goeker M."/>
        </authorList>
    </citation>
    <scope>NUCLEOTIDE SEQUENCE [LARGE SCALE GENOMIC DNA]</scope>
    <source>
        <strain evidence="5 6">DSM 26537</strain>
    </source>
</reference>
<comment type="similarity">
    <text evidence="1">Belongs to the peptidase M32 family.</text>
</comment>
<dbReference type="InterPro" id="IPR001333">
    <property type="entry name" value="Peptidase_M32_Taq"/>
</dbReference>
<dbReference type="Pfam" id="PF02074">
    <property type="entry name" value="Peptidase_M32"/>
    <property type="match status" value="1"/>
</dbReference>
<dbReference type="AlphaFoldDB" id="A0A3N1XKS8"/>
<sequence length="504" mass="59022">MEKVLEQLQPYLDKNMALTTALTLLEWDNETLAPLEGISNTSKAIGILSDEQFKALINDDVKNILKKLESKEEYNKLNERERAVIKQLRRTYRQLEAIPSKEYKEFCEFSAMAPSIWAKARAQNNYEEFAPVLGKLIEYKKRFANYRNKEGEKAYNILLDDFEEGITMDFLDDFFGKIKTEIIPLLNKVIKYNDIISKDYNSLSYTIEKQRDFCKWISSYIGFDFNRGILAESEHPFSTNLHNRDVRITTHYQEKNLENAIFSVIHESGHAIYEMGISDELTQTIVGAGTSMGVHESQSRFFENVIGRSYEFWKPIYPKLVSTFPEQLNSVTLEDFIRGINKAEPGLIRIEADELTYTFHIMIRYEMEKLIFGNEISLEELPKIWDDKYEEYLGMRPANPAEGILQDIHWSGGDFGYFPSYAIGNAIAAQLYYHMKSVMPFDEYLLHGDLKPIVDYLKDNVHQYGTMKNMRELLRDIMDEDLNVDYYIRYLKEKYSKVYHLETE</sequence>
<protein>
    <recommendedName>
        <fullName evidence="1">Metal-dependent carboxypeptidase</fullName>
        <ecNumber evidence="1">3.4.17.19</ecNumber>
    </recommendedName>
</protein>
<dbReference type="PRINTS" id="PR00998">
    <property type="entry name" value="CRBOXYPTASET"/>
</dbReference>
<evidence type="ECO:0000256" key="3">
    <source>
        <dbReference type="PIRSR" id="PIRSR006615-2"/>
    </source>
</evidence>
<keyword evidence="1" id="KW-0482">Metalloprotease</keyword>
<proteinExistence type="inferred from homology"/>
<organism evidence="5 6">
    <name type="scientific">Mobilisporobacter senegalensis</name>
    <dbReference type="NCBI Taxonomy" id="1329262"/>
    <lineage>
        <taxon>Bacteria</taxon>
        <taxon>Bacillati</taxon>
        <taxon>Bacillota</taxon>
        <taxon>Clostridia</taxon>
        <taxon>Lachnospirales</taxon>
        <taxon>Lachnospiraceae</taxon>
        <taxon>Mobilisporobacter</taxon>
    </lineage>
</organism>
<evidence type="ECO:0000313" key="6">
    <source>
        <dbReference type="Proteomes" id="UP000273083"/>
    </source>
</evidence>
<keyword evidence="1" id="KW-0645">Protease</keyword>
<evidence type="ECO:0000256" key="2">
    <source>
        <dbReference type="PIRSR" id="PIRSR006615-1"/>
    </source>
</evidence>
<dbReference type="Proteomes" id="UP000273083">
    <property type="component" value="Unassembled WGS sequence"/>
</dbReference>
<keyword evidence="1 5" id="KW-0121">Carboxypeptidase</keyword>
<dbReference type="GO" id="GO:0004181">
    <property type="term" value="F:metallocarboxypeptidase activity"/>
    <property type="evidence" value="ECO:0007669"/>
    <property type="project" value="UniProtKB-UniRule"/>
</dbReference>